<organism evidence="7 8">
    <name type="scientific">Arthrobacter hankyongi</name>
    <dbReference type="NCBI Taxonomy" id="2904801"/>
    <lineage>
        <taxon>Bacteria</taxon>
        <taxon>Bacillati</taxon>
        <taxon>Actinomycetota</taxon>
        <taxon>Actinomycetes</taxon>
        <taxon>Micrococcales</taxon>
        <taxon>Micrococcaceae</taxon>
        <taxon>Arthrobacter</taxon>
    </lineage>
</organism>
<evidence type="ECO:0000313" key="8">
    <source>
        <dbReference type="Proteomes" id="UP001165368"/>
    </source>
</evidence>
<evidence type="ECO:0000256" key="2">
    <source>
        <dbReference type="ARBA" id="ARBA00022448"/>
    </source>
</evidence>
<reference evidence="7" key="1">
    <citation type="submission" date="2022-01" db="EMBL/GenBank/DDBJ databases">
        <authorList>
            <person name="Jo J.-H."/>
            <person name="Im W.-T."/>
        </authorList>
    </citation>
    <scope>NUCLEOTIDE SEQUENCE</scope>
    <source>
        <strain evidence="7">I2-34</strain>
    </source>
</reference>
<proteinExistence type="predicted"/>
<feature type="transmembrane region" description="Helical" evidence="6">
    <location>
        <begin position="201"/>
        <end position="220"/>
    </location>
</feature>
<evidence type="ECO:0000256" key="6">
    <source>
        <dbReference type="SAM" id="Phobius"/>
    </source>
</evidence>
<dbReference type="PANTHER" id="PTHR11101">
    <property type="entry name" value="PHOSPHATE TRANSPORTER"/>
    <property type="match status" value="1"/>
</dbReference>
<comment type="caution">
    <text evidence="7">The sequence shown here is derived from an EMBL/GenBank/DDBJ whole genome shotgun (WGS) entry which is preliminary data.</text>
</comment>
<keyword evidence="3 6" id="KW-0812">Transmembrane</keyword>
<keyword evidence="5 6" id="KW-0472">Membrane</keyword>
<feature type="transmembrane region" description="Helical" evidence="6">
    <location>
        <begin position="41"/>
        <end position="65"/>
    </location>
</feature>
<feature type="transmembrane region" description="Helical" evidence="6">
    <location>
        <begin position="135"/>
        <end position="158"/>
    </location>
</feature>
<feature type="transmembrane region" description="Helical" evidence="6">
    <location>
        <begin position="77"/>
        <end position="98"/>
    </location>
</feature>
<keyword evidence="4 6" id="KW-1133">Transmembrane helix</keyword>
<dbReference type="PANTHER" id="PTHR11101:SF80">
    <property type="entry name" value="PHOSPHATE TRANSPORTER"/>
    <property type="match status" value="1"/>
</dbReference>
<dbReference type="InterPro" id="IPR001204">
    <property type="entry name" value="Phos_transporter"/>
</dbReference>
<protein>
    <submittedName>
        <fullName evidence="7">Inorganic phosphate transporter</fullName>
    </submittedName>
</protein>
<sequence length="337" mass="35184">MELFLLVLVVLVAGCFAFLNGFHDVSNSVATAVRNRALTANVAVVLAAIFSFIGVLLSTGLALLVSESLFRLPQGPAGLGVLLAGTLSACGWDVYTWWRRMPSSSTHALVGGLLGAGAASAFLGSGGPVPDGGVLWRLVLLPLLLSPVLAFVLAWLSVYVVTWTVRFRTPREVNRNTRMLQAVLAGTFSLGIGMQDGQRTVSVVLLALGAAGLAGGMAGVPFWVQLFAAALLAAGTLCGGWRIAHTLGSRMVRIDPMRGANAQAVGSAMLFVGAMALHMPLSSTHTITAAILGAGANQRFATVRWGVVLRVLRIWVFTAFATALGGAILYLALHPLL</sequence>
<feature type="transmembrane region" description="Helical" evidence="6">
    <location>
        <begin position="104"/>
        <end position="123"/>
    </location>
</feature>
<feature type="transmembrane region" description="Helical" evidence="6">
    <location>
        <begin position="226"/>
        <end position="244"/>
    </location>
</feature>
<keyword evidence="8" id="KW-1185">Reference proteome</keyword>
<gene>
    <name evidence="7" type="ORF">LVY72_20420</name>
</gene>
<accession>A0ABS9LC43</accession>
<dbReference type="Pfam" id="PF01384">
    <property type="entry name" value="PHO4"/>
    <property type="match status" value="1"/>
</dbReference>
<dbReference type="EMBL" id="JAKLTQ010000022">
    <property type="protein sequence ID" value="MCG2624259.1"/>
    <property type="molecule type" value="Genomic_DNA"/>
</dbReference>
<keyword evidence="2" id="KW-0813">Transport</keyword>
<dbReference type="Proteomes" id="UP001165368">
    <property type="component" value="Unassembled WGS sequence"/>
</dbReference>
<comment type="subcellular location">
    <subcellularLocation>
        <location evidence="1">Membrane</location>
        <topology evidence="1">Multi-pass membrane protein</topology>
    </subcellularLocation>
</comment>
<dbReference type="RefSeq" id="WP_237825969.1">
    <property type="nucleotide sequence ID" value="NZ_JAKLTQ010000022.1"/>
</dbReference>
<name>A0ABS9LC43_9MICC</name>
<evidence type="ECO:0000313" key="7">
    <source>
        <dbReference type="EMBL" id="MCG2624259.1"/>
    </source>
</evidence>
<evidence type="ECO:0000256" key="1">
    <source>
        <dbReference type="ARBA" id="ARBA00004141"/>
    </source>
</evidence>
<evidence type="ECO:0000256" key="3">
    <source>
        <dbReference type="ARBA" id="ARBA00022692"/>
    </source>
</evidence>
<evidence type="ECO:0000256" key="5">
    <source>
        <dbReference type="ARBA" id="ARBA00023136"/>
    </source>
</evidence>
<feature type="transmembrane region" description="Helical" evidence="6">
    <location>
        <begin position="312"/>
        <end position="333"/>
    </location>
</feature>
<evidence type="ECO:0000256" key="4">
    <source>
        <dbReference type="ARBA" id="ARBA00022989"/>
    </source>
</evidence>